<dbReference type="Proteomes" id="UP000886076">
    <property type="component" value="Unassembled WGS sequence"/>
</dbReference>
<evidence type="ECO:0000256" key="4">
    <source>
        <dbReference type="ARBA" id="ARBA00022691"/>
    </source>
</evidence>
<dbReference type="PROSITE" id="PS00093">
    <property type="entry name" value="N4_MTASE"/>
    <property type="match status" value="1"/>
</dbReference>
<name>A0A7C2ZSV7_9CREN</name>
<comment type="caution">
    <text evidence="10">The sequence shown here is derived from an EMBL/GenBank/DDBJ whole genome shotgun (WGS) entry which is preliminary data.</text>
</comment>
<dbReference type="GO" id="GO:0003677">
    <property type="term" value="F:DNA binding"/>
    <property type="evidence" value="ECO:0007669"/>
    <property type="project" value="UniProtKB-KW"/>
</dbReference>
<evidence type="ECO:0000256" key="1">
    <source>
        <dbReference type="ARBA" id="ARBA00010203"/>
    </source>
</evidence>
<accession>A0A7C2ZSV7</accession>
<keyword evidence="5 8" id="KW-0680">Restriction system</keyword>
<keyword evidence="2 8" id="KW-0489">Methyltransferase</keyword>
<evidence type="ECO:0000256" key="7">
    <source>
        <dbReference type="ARBA" id="ARBA00049120"/>
    </source>
</evidence>
<comment type="catalytic activity">
    <reaction evidence="7 8">
        <text>a 2'-deoxycytidine in DNA + S-adenosyl-L-methionine = an N(4)-methyl-2'-deoxycytidine in DNA + S-adenosyl-L-homocysteine + H(+)</text>
        <dbReference type="Rhea" id="RHEA:16857"/>
        <dbReference type="Rhea" id="RHEA-COMP:11369"/>
        <dbReference type="Rhea" id="RHEA-COMP:13674"/>
        <dbReference type="ChEBI" id="CHEBI:15378"/>
        <dbReference type="ChEBI" id="CHEBI:57856"/>
        <dbReference type="ChEBI" id="CHEBI:59789"/>
        <dbReference type="ChEBI" id="CHEBI:85452"/>
        <dbReference type="ChEBI" id="CHEBI:137933"/>
        <dbReference type="EC" id="2.1.1.113"/>
    </reaction>
</comment>
<dbReference type="InterPro" id="IPR002941">
    <property type="entry name" value="DNA_methylase_N4/N6"/>
</dbReference>
<evidence type="ECO:0000313" key="10">
    <source>
        <dbReference type="EMBL" id="HEW63631.1"/>
    </source>
</evidence>
<dbReference type="GO" id="GO:0009307">
    <property type="term" value="P:DNA restriction-modification system"/>
    <property type="evidence" value="ECO:0007669"/>
    <property type="project" value="UniProtKB-KW"/>
</dbReference>
<dbReference type="InterPro" id="IPR029063">
    <property type="entry name" value="SAM-dependent_MTases_sf"/>
</dbReference>
<keyword evidence="6" id="KW-0238">DNA-binding</keyword>
<dbReference type="RefSeq" id="WP_414655379.1">
    <property type="nucleotide sequence ID" value="NZ_DSFH01000019.1"/>
</dbReference>
<keyword evidence="3" id="KW-0808">Transferase</keyword>
<protein>
    <recommendedName>
        <fullName evidence="8">Type II methyltransferase</fullName>
        <ecNumber evidence="8">2.1.1.113</ecNumber>
    </recommendedName>
    <alternativeName>
        <fullName evidence="8">N-4 cytosine-specific methyltransferase</fullName>
    </alternativeName>
</protein>
<dbReference type="Gene3D" id="3.40.50.150">
    <property type="entry name" value="Vaccinia Virus protein VP39"/>
    <property type="match status" value="1"/>
</dbReference>
<dbReference type="GO" id="GO:0008170">
    <property type="term" value="F:N-methyltransferase activity"/>
    <property type="evidence" value="ECO:0007669"/>
    <property type="project" value="InterPro"/>
</dbReference>
<feature type="domain" description="DNA methylase N-4/N-6" evidence="9">
    <location>
        <begin position="31"/>
        <end position="266"/>
    </location>
</feature>
<evidence type="ECO:0000256" key="3">
    <source>
        <dbReference type="ARBA" id="ARBA00022679"/>
    </source>
</evidence>
<evidence type="ECO:0000256" key="6">
    <source>
        <dbReference type="ARBA" id="ARBA00023125"/>
    </source>
</evidence>
<organism evidence="10">
    <name type="scientific">Fervidicoccus fontis</name>
    <dbReference type="NCBI Taxonomy" id="683846"/>
    <lineage>
        <taxon>Archaea</taxon>
        <taxon>Thermoproteota</taxon>
        <taxon>Thermoprotei</taxon>
        <taxon>Fervidicoccales</taxon>
        <taxon>Fervidicoccaceae</taxon>
        <taxon>Fervidicoccus</taxon>
    </lineage>
</organism>
<reference evidence="10" key="1">
    <citation type="journal article" date="2020" name="mSystems">
        <title>Genome- and Community-Level Interaction Insights into Carbon Utilization and Element Cycling Functions of Hydrothermarchaeota in Hydrothermal Sediment.</title>
        <authorList>
            <person name="Zhou Z."/>
            <person name="Liu Y."/>
            <person name="Xu W."/>
            <person name="Pan J."/>
            <person name="Luo Z.H."/>
            <person name="Li M."/>
        </authorList>
    </citation>
    <scope>NUCLEOTIDE SEQUENCE [LARGE SCALE GENOMIC DNA]</scope>
    <source>
        <strain evidence="10">SpSt-1261</strain>
    </source>
</reference>
<dbReference type="GO" id="GO:0015667">
    <property type="term" value="F:site-specific DNA-methyltransferase (cytosine-N4-specific) activity"/>
    <property type="evidence" value="ECO:0007669"/>
    <property type="project" value="UniProtKB-EC"/>
</dbReference>
<dbReference type="EMBL" id="DSFH01000019">
    <property type="protein sequence ID" value="HEW63631.1"/>
    <property type="molecule type" value="Genomic_DNA"/>
</dbReference>
<evidence type="ECO:0000256" key="8">
    <source>
        <dbReference type="RuleBase" id="RU362026"/>
    </source>
</evidence>
<dbReference type="EC" id="2.1.1.113" evidence="8"/>
<evidence type="ECO:0000259" key="9">
    <source>
        <dbReference type="Pfam" id="PF01555"/>
    </source>
</evidence>
<dbReference type="PRINTS" id="PR00508">
    <property type="entry name" value="S21N4MTFRASE"/>
</dbReference>
<evidence type="ECO:0000256" key="2">
    <source>
        <dbReference type="ARBA" id="ARBA00022603"/>
    </source>
</evidence>
<comment type="similarity">
    <text evidence="1">Belongs to the N(4)/N(6)-methyltransferase family. N(4) subfamily.</text>
</comment>
<keyword evidence="4 8" id="KW-0949">S-adenosyl-L-methionine</keyword>
<dbReference type="GO" id="GO:0032259">
    <property type="term" value="P:methylation"/>
    <property type="evidence" value="ECO:0007669"/>
    <property type="project" value="UniProtKB-KW"/>
</dbReference>
<dbReference type="InterPro" id="IPR017985">
    <property type="entry name" value="MeTrfase_CN4_CS"/>
</dbReference>
<dbReference type="Pfam" id="PF01555">
    <property type="entry name" value="N6_N4_Mtase"/>
    <property type="match status" value="1"/>
</dbReference>
<dbReference type="AlphaFoldDB" id="A0A7C2ZSV7"/>
<evidence type="ECO:0000256" key="5">
    <source>
        <dbReference type="ARBA" id="ARBA00022747"/>
    </source>
</evidence>
<dbReference type="SUPFAM" id="SSF53335">
    <property type="entry name" value="S-adenosyl-L-methionine-dependent methyltransferases"/>
    <property type="match status" value="1"/>
</dbReference>
<sequence length="309" mass="35887">MVSDHYVEGYRLLLGLNDSLQFLKTIPSNSIKLIVTSPPYNIGKVYEEKVKLNEYLDYQEEIAKECSRILKEDGNLAWEVGNFVYKKEIFPLDFFFYKIFKEDNGFKLRNRIIWRIEHGLHASLRFSGRYETILWFTKTDNYTFNLDPVRVPQKYPGKTYYKGEKRGKPSCNPLGKNPGDVWDIVLQDWEEQIWNIPNVKANHPEKTIHPAQFPIELVQRLILALTNEEDIVLDPFGGVGSSALGALLLNRKAISIDKEKEYIDITLERVKAMINGTLKIRKIGTKIYTPTGREKVSQIPKEWTNNENN</sequence>
<dbReference type="InterPro" id="IPR001091">
    <property type="entry name" value="RM_Methyltransferase"/>
</dbReference>
<gene>
    <name evidence="10" type="ORF">ENO39_01030</name>
</gene>
<proteinExistence type="inferred from homology"/>